<reference evidence="1 2" key="1">
    <citation type="submission" date="2024-01" db="EMBL/GenBank/DDBJ databases">
        <title>Comparative genomics of Cryptococcus and Kwoniella reveals pathogenesis evolution and contrasting modes of karyotype evolution via chromosome fusion or intercentromeric recombination.</title>
        <authorList>
            <person name="Coelho M.A."/>
            <person name="David-Palma M."/>
            <person name="Shea T."/>
            <person name="Bowers K."/>
            <person name="McGinley-Smith S."/>
            <person name="Mohammad A.W."/>
            <person name="Gnirke A."/>
            <person name="Yurkov A.M."/>
            <person name="Nowrousian M."/>
            <person name="Sun S."/>
            <person name="Cuomo C.A."/>
            <person name="Heitman J."/>
        </authorList>
    </citation>
    <scope>NUCLEOTIDE SEQUENCE [LARGE SCALE GENOMIC DNA]</scope>
    <source>
        <strain evidence="1">CBS 11374</strain>
    </source>
</reference>
<protein>
    <submittedName>
        <fullName evidence="1">Uncharacterized protein</fullName>
    </submittedName>
</protein>
<organism evidence="1 2">
    <name type="scientific">Kwoniella shivajii</name>
    <dbReference type="NCBI Taxonomy" id="564305"/>
    <lineage>
        <taxon>Eukaryota</taxon>
        <taxon>Fungi</taxon>
        <taxon>Dikarya</taxon>
        <taxon>Basidiomycota</taxon>
        <taxon>Agaricomycotina</taxon>
        <taxon>Tremellomycetes</taxon>
        <taxon>Tremellales</taxon>
        <taxon>Cryptococcaceae</taxon>
        <taxon>Kwoniella</taxon>
    </lineage>
</organism>
<keyword evidence="2" id="KW-1185">Reference proteome</keyword>
<dbReference type="Proteomes" id="UP001329825">
    <property type="component" value="Chromosome 6"/>
</dbReference>
<name>A0ABZ1D0X1_9TREE</name>
<dbReference type="EMBL" id="CP141886">
    <property type="protein sequence ID" value="WRT67672.1"/>
    <property type="molecule type" value="Genomic_DNA"/>
</dbReference>
<proteinExistence type="predicted"/>
<dbReference type="RefSeq" id="XP_062792412.1">
    <property type="nucleotide sequence ID" value="XM_062936361.1"/>
</dbReference>
<accession>A0ABZ1D0X1</accession>
<dbReference type="GeneID" id="87956775"/>
<evidence type="ECO:0000313" key="2">
    <source>
        <dbReference type="Proteomes" id="UP001329825"/>
    </source>
</evidence>
<evidence type="ECO:0000313" key="1">
    <source>
        <dbReference type="EMBL" id="WRT67672.1"/>
    </source>
</evidence>
<gene>
    <name evidence="1" type="ORF">IL334_004644</name>
</gene>
<sequence>MIRPLHRNDGLLWWRKSIKYSWLLSDESDAANNVPGGTSLLFIVNWIIGSGFRSVRKEEAADVGKPEQEDGRGTSQLLKYVI</sequence>